<evidence type="ECO:0000313" key="7">
    <source>
        <dbReference type="RefSeq" id="XP_030757652.1"/>
    </source>
</evidence>
<keyword evidence="2 4" id="KW-0808">Transferase</keyword>
<evidence type="ECO:0000256" key="2">
    <source>
        <dbReference type="ARBA" id="ARBA00022679"/>
    </source>
</evidence>
<proteinExistence type="inferred from homology"/>
<dbReference type="GeneID" id="115883430"/>
<dbReference type="RefSeq" id="XP_030757652.1">
    <property type="nucleotide sequence ID" value="XM_030901792.1"/>
</dbReference>
<dbReference type="PRINTS" id="PR00105">
    <property type="entry name" value="C5METTRFRASE"/>
</dbReference>
<evidence type="ECO:0000256" key="1">
    <source>
        <dbReference type="ARBA" id="ARBA00022603"/>
    </source>
</evidence>
<sequence length="346" mass="39893">MNILELYSGIGGMHMAFTESGLIGEVKAAIEINNVANSIYKYNFPDTTLLNLNIEGLSENIVNKFNVNTVLMSPPCQPFTRNGNRNDVKDSRTDSFRHFLSLLPKLSKIENILIENVKGFEVSEMRSILVNVLEECDFIYQEFILSPSQFGIPNCRHRYYCLAKRKPNNFKFNRTSSLMEALPLPSSLSKEPTNIEIKDILEDELDFETYKLSDSILLKRINILDICYLDSKMTCCFTKAYGRYIEGTGSVFTSINRIDVKNKLAQLKELHNEDEYLDLARSLKLRFFTPKEISRLMQFPEKFSFPSDISNKQKYMVLGNSINVKVVSYLIKLLETYMFNLFSQNL</sequence>
<dbReference type="SUPFAM" id="SSF53335">
    <property type="entry name" value="S-adenosyl-L-methionine-dependent methyltransferases"/>
    <property type="match status" value="1"/>
</dbReference>
<reference evidence="7" key="1">
    <citation type="submission" date="2025-08" db="UniProtKB">
        <authorList>
            <consortium name="RefSeq"/>
        </authorList>
    </citation>
    <scope>IDENTIFICATION</scope>
    <source>
        <tissue evidence="7">Gonads</tissue>
    </source>
</reference>
<dbReference type="Gene3D" id="3.40.50.150">
    <property type="entry name" value="Vaccinia Virus protein VP39"/>
    <property type="match status" value="1"/>
</dbReference>
<evidence type="ECO:0000256" key="3">
    <source>
        <dbReference type="ARBA" id="ARBA00022691"/>
    </source>
</evidence>
<gene>
    <name evidence="7" type="primary">LOC115883430</name>
</gene>
<name>A0A6J2Y1R5_SITOR</name>
<evidence type="ECO:0000313" key="6">
    <source>
        <dbReference type="Proteomes" id="UP000504635"/>
    </source>
</evidence>
<dbReference type="OrthoDB" id="414133at2759"/>
<dbReference type="PANTHER" id="PTHR46098:SF1">
    <property type="entry name" value="TRNA (CYTOSINE(38)-C(5))-METHYLTRANSFERASE"/>
    <property type="match status" value="1"/>
</dbReference>
<keyword evidence="3 4" id="KW-0949">S-adenosyl-L-methionine</keyword>
<dbReference type="Gene3D" id="3.90.120.10">
    <property type="entry name" value="DNA Methylase, subunit A, domain 2"/>
    <property type="match status" value="1"/>
</dbReference>
<evidence type="ECO:0000256" key="4">
    <source>
        <dbReference type="PROSITE-ProRule" id="PRU01016"/>
    </source>
</evidence>
<dbReference type="InterPro" id="IPR029063">
    <property type="entry name" value="SAM-dependent_MTases_sf"/>
</dbReference>
<feature type="active site" evidence="4">
    <location>
        <position position="76"/>
    </location>
</feature>
<accession>A0A6J2Y1R5</accession>
<dbReference type="NCBIfam" id="TIGR00675">
    <property type="entry name" value="dcm"/>
    <property type="match status" value="1"/>
</dbReference>
<evidence type="ECO:0000256" key="5">
    <source>
        <dbReference type="RuleBase" id="RU000416"/>
    </source>
</evidence>
<dbReference type="GO" id="GO:0032259">
    <property type="term" value="P:methylation"/>
    <property type="evidence" value="ECO:0007669"/>
    <property type="project" value="UniProtKB-KW"/>
</dbReference>
<keyword evidence="1 4" id="KW-0489">Methyltransferase</keyword>
<dbReference type="FunCoup" id="A0A6J2Y1R5">
    <property type="interactions" value="963"/>
</dbReference>
<dbReference type="PROSITE" id="PS51679">
    <property type="entry name" value="SAM_MT_C5"/>
    <property type="match status" value="1"/>
</dbReference>
<dbReference type="InterPro" id="IPR050750">
    <property type="entry name" value="C5-MTase"/>
</dbReference>
<protein>
    <submittedName>
        <fullName evidence="7">tRNA (Cytosine-5-)-methyltransferase</fullName>
    </submittedName>
</protein>
<dbReference type="AlphaFoldDB" id="A0A6J2Y1R5"/>
<organism evidence="6 7">
    <name type="scientific">Sitophilus oryzae</name>
    <name type="common">Rice weevil</name>
    <name type="synonym">Curculio oryzae</name>
    <dbReference type="NCBI Taxonomy" id="7048"/>
    <lineage>
        <taxon>Eukaryota</taxon>
        <taxon>Metazoa</taxon>
        <taxon>Ecdysozoa</taxon>
        <taxon>Arthropoda</taxon>
        <taxon>Hexapoda</taxon>
        <taxon>Insecta</taxon>
        <taxon>Pterygota</taxon>
        <taxon>Neoptera</taxon>
        <taxon>Endopterygota</taxon>
        <taxon>Coleoptera</taxon>
        <taxon>Polyphaga</taxon>
        <taxon>Cucujiformia</taxon>
        <taxon>Curculionidae</taxon>
        <taxon>Dryophthorinae</taxon>
        <taxon>Sitophilus</taxon>
    </lineage>
</organism>
<dbReference type="Proteomes" id="UP000504635">
    <property type="component" value="Unplaced"/>
</dbReference>
<dbReference type="GO" id="GO:0005634">
    <property type="term" value="C:nucleus"/>
    <property type="evidence" value="ECO:0007669"/>
    <property type="project" value="TreeGrafter"/>
</dbReference>
<dbReference type="Pfam" id="PF00145">
    <property type="entry name" value="DNA_methylase"/>
    <property type="match status" value="1"/>
</dbReference>
<dbReference type="InParanoid" id="A0A6J2Y1R5"/>
<keyword evidence="6" id="KW-1185">Reference proteome</keyword>
<dbReference type="InterPro" id="IPR001525">
    <property type="entry name" value="C5_MeTfrase"/>
</dbReference>
<dbReference type="PANTHER" id="PTHR46098">
    <property type="entry name" value="TRNA (CYTOSINE(38)-C(5))-METHYLTRANSFERASE"/>
    <property type="match status" value="1"/>
</dbReference>
<dbReference type="KEGG" id="soy:115883430"/>
<dbReference type="GO" id="GO:0008168">
    <property type="term" value="F:methyltransferase activity"/>
    <property type="evidence" value="ECO:0007669"/>
    <property type="project" value="UniProtKB-KW"/>
</dbReference>
<comment type="similarity">
    <text evidence="4 5">Belongs to the class I-like SAM-binding methyltransferase superfamily. C5-methyltransferase family.</text>
</comment>